<organism evidence="2 3">
    <name type="scientific">Chlamydomonas reinhardtii</name>
    <name type="common">Chlamydomonas smithii</name>
    <dbReference type="NCBI Taxonomy" id="3055"/>
    <lineage>
        <taxon>Eukaryota</taxon>
        <taxon>Viridiplantae</taxon>
        <taxon>Chlorophyta</taxon>
        <taxon>core chlorophytes</taxon>
        <taxon>Chlorophyceae</taxon>
        <taxon>CS clade</taxon>
        <taxon>Chlamydomonadales</taxon>
        <taxon>Chlamydomonadaceae</taxon>
        <taxon>Chlamydomonas</taxon>
    </lineage>
</organism>
<feature type="compositionally biased region" description="Low complexity" evidence="1">
    <location>
        <begin position="258"/>
        <end position="272"/>
    </location>
</feature>
<evidence type="ECO:0000256" key="1">
    <source>
        <dbReference type="SAM" id="MobiDB-lite"/>
    </source>
</evidence>
<keyword evidence="3" id="KW-1185">Reference proteome</keyword>
<dbReference type="OrthoDB" id="539966at2759"/>
<evidence type="ECO:0000313" key="2">
    <source>
        <dbReference type="EMBL" id="PNW77241.1"/>
    </source>
</evidence>
<proteinExistence type="predicted"/>
<dbReference type="Proteomes" id="UP000006906">
    <property type="component" value="Chromosome 10"/>
</dbReference>
<accession>A0A2K3D9N5</accession>
<dbReference type="AlphaFoldDB" id="A0A2K3D9N5"/>
<evidence type="ECO:0000313" key="3">
    <source>
        <dbReference type="Proteomes" id="UP000006906"/>
    </source>
</evidence>
<gene>
    <name evidence="2" type="ORF">CHLRE_10g428300v5</name>
</gene>
<dbReference type="RefSeq" id="XP_042919988.1">
    <property type="nucleotide sequence ID" value="XM_043066591.1"/>
</dbReference>
<sequence length="505" mass="49953">MPRLTRQIQAAVRKAQQTGNAGASSLEKIVKQANNELYRQLGIPNAIKLGQSTSGGPSKDRGYAGQAATPGLTGLGVLGQALSKLAWQGGILEVSSPGPQGWDVARQLATAWRASESRVLWLQLEPAGLAAAAAAAGAAAPPPATAAAARSHALSESAGSEGPSLTVQRWRVAGPADSRAALQHLVQVVRSQRFALVVLDSVPALAPPLPGAGVVARAARLATTTPAAAARIRVEGGQVAAVAGAGAGSSREAVAAAQKTSRAPAATPAARKWNSRSGPDAGTGAEAAVQGTLRPGAAGGSGQALTGAAAGDPTGALAVPQWLQAAAHTLPNYRFLNAELPLLMEQTLAALAASCGPELPTTTLLINCYNRATPQQGWMEGGAAAAAAGTVLVDRSRWARRAIARHASGTLHLLPATRPVAGSATPCSGGAFEAASHGAAGPQAAAEAGAAGVAAGGEAAGGTGATCTGPPQSLSQLHVEVTRGLPSGDDGAVVFSGWLGTPPPS</sequence>
<reference evidence="2 3" key="1">
    <citation type="journal article" date="2007" name="Science">
        <title>The Chlamydomonas genome reveals the evolution of key animal and plant functions.</title>
        <authorList>
            <person name="Merchant S.S."/>
            <person name="Prochnik S.E."/>
            <person name="Vallon O."/>
            <person name="Harris E.H."/>
            <person name="Karpowicz S.J."/>
            <person name="Witman G.B."/>
            <person name="Terry A."/>
            <person name="Salamov A."/>
            <person name="Fritz-Laylin L.K."/>
            <person name="Marechal-Drouard L."/>
            <person name="Marshall W.F."/>
            <person name="Qu L.H."/>
            <person name="Nelson D.R."/>
            <person name="Sanderfoot A.A."/>
            <person name="Spalding M.H."/>
            <person name="Kapitonov V.V."/>
            <person name="Ren Q."/>
            <person name="Ferris P."/>
            <person name="Lindquist E."/>
            <person name="Shapiro H."/>
            <person name="Lucas S.M."/>
            <person name="Grimwood J."/>
            <person name="Schmutz J."/>
            <person name="Cardol P."/>
            <person name="Cerutti H."/>
            <person name="Chanfreau G."/>
            <person name="Chen C.L."/>
            <person name="Cognat V."/>
            <person name="Croft M.T."/>
            <person name="Dent R."/>
            <person name="Dutcher S."/>
            <person name="Fernandez E."/>
            <person name="Fukuzawa H."/>
            <person name="Gonzalez-Ballester D."/>
            <person name="Gonzalez-Halphen D."/>
            <person name="Hallmann A."/>
            <person name="Hanikenne M."/>
            <person name="Hippler M."/>
            <person name="Inwood W."/>
            <person name="Jabbari K."/>
            <person name="Kalanon M."/>
            <person name="Kuras R."/>
            <person name="Lefebvre P.A."/>
            <person name="Lemaire S.D."/>
            <person name="Lobanov A.V."/>
            <person name="Lohr M."/>
            <person name="Manuell A."/>
            <person name="Meier I."/>
            <person name="Mets L."/>
            <person name="Mittag M."/>
            <person name="Mittelmeier T."/>
            <person name="Moroney J.V."/>
            <person name="Moseley J."/>
            <person name="Napoli C."/>
            <person name="Nedelcu A.M."/>
            <person name="Niyogi K."/>
            <person name="Novoselov S.V."/>
            <person name="Paulsen I.T."/>
            <person name="Pazour G."/>
            <person name="Purton S."/>
            <person name="Ral J.P."/>
            <person name="Riano-Pachon D.M."/>
            <person name="Riekhof W."/>
            <person name="Rymarquis L."/>
            <person name="Schroda M."/>
            <person name="Stern D."/>
            <person name="Umen J."/>
            <person name="Willows R."/>
            <person name="Wilson N."/>
            <person name="Zimmer S.L."/>
            <person name="Allmer J."/>
            <person name="Balk J."/>
            <person name="Bisova K."/>
            <person name="Chen C.J."/>
            <person name="Elias M."/>
            <person name="Gendler K."/>
            <person name="Hauser C."/>
            <person name="Lamb M.R."/>
            <person name="Ledford H."/>
            <person name="Long J.C."/>
            <person name="Minagawa J."/>
            <person name="Page M.D."/>
            <person name="Pan J."/>
            <person name="Pootakham W."/>
            <person name="Roje S."/>
            <person name="Rose A."/>
            <person name="Stahlberg E."/>
            <person name="Terauchi A.M."/>
            <person name="Yang P."/>
            <person name="Ball S."/>
            <person name="Bowler C."/>
            <person name="Dieckmann C.L."/>
            <person name="Gladyshev V.N."/>
            <person name="Green P."/>
            <person name="Jorgensen R."/>
            <person name="Mayfield S."/>
            <person name="Mueller-Roeber B."/>
            <person name="Rajamani S."/>
            <person name="Sayre R.T."/>
            <person name="Brokstein P."/>
            <person name="Dubchak I."/>
            <person name="Goodstein D."/>
            <person name="Hornick L."/>
            <person name="Huang Y.W."/>
            <person name="Jhaveri J."/>
            <person name="Luo Y."/>
            <person name="Martinez D."/>
            <person name="Ngau W.C."/>
            <person name="Otillar B."/>
            <person name="Poliakov A."/>
            <person name="Porter A."/>
            <person name="Szajkowski L."/>
            <person name="Werner G."/>
            <person name="Zhou K."/>
            <person name="Grigoriev I.V."/>
            <person name="Rokhsar D.S."/>
            <person name="Grossman A.R."/>
        </authorList>
    </citation>
    <scope>NUCLEOTIDE SEQUENCE [LARGE SCALE GENOMIC DNA]</scope>
    <source>
        <strain evidence="3">CC-503</strain>
    </source>
</reference>
<protein>
    <submittedName>
        <fullName evidence="2">Uncharacterized protein</fullName>
    </submittedName>
</protein>
<feature type="region of interest" description="Disordered" evidence="1">
    <location>
        <begin position="258"/>
        <end position="286"/>
    </location>
</feature>
<dbReference type="KEGG" id="cre:CHLRE_10g428300v5"/>
<dbReference type="EMBL" id="CM008971">
    <property type="protein sequence ID" value="PNW77241.1"/>
    <property type="molecule type" value="Genomic_DNA"/>
</dbReference>
<dbReference type="Gramene" id="PNW77241">
    <property type="protein sequence ID" value="PNW77241"/>
    <property type="gene ID" value="CHLRE_10g428300v5"/>
</dbReference>
<name>A0A2K3D9N5_CHLRE</name>
<dbReference type="InParanoid" id="A0A2K3D9N5"/>
<dbReference type="GeneID" id="5728143"/>